<dbReference type="OrthoDB" id="9800416at2"/>
<dbReference type="InterPro" id="IPR011701">
    <property type="entry name" value="MFS"/>
</dbReference>
<accession>A0A1T5G2H8</accession>
<dbReference type="EMBL" id="FUYM01000011">
    <property type="protein sequence ID" value="SKC02580.1"/>
    <property type="molecule type" value="Genomic_DNA"/>
</dbReference>
<organism evidence="7 8">
    <name type="scientific">Rhizorhabdus histidinilytica</name>
    <dbReference type="NCBI Taxonomy" id="439228"/>
    <lineage>
        <taxon>Bacteria</taxon>
        <taxon>Pseudomonadati</taxon>
        <taxon>Pseudomonadota</taxon>
        <taxon>Alphaproteobacteria</taxon>
        <taxon>Sphingomonadales</taxon>
        <taxon>Sphingomonadaceae</taxon>
        <taxon>Rhizorhabdus</taxon>
    </lineage>
</organism>
<feature type="transmembrane region" description="Helical" evidence="5">
    <location>
        <begin position="93"/>
        <end position="112"/>
    </location>
</feature>
<gene>
    <name evidence="7" type="ORF">SAMN06295920_111184</name>
</gene>
<evidence type="ECO:0000256" key="1">
    <source>
        <dbReference type="ARBA" id="ARBA00004141"/>
    </source>
</evidence>
<feature type="domain" description="Major facilitator superfamily (MFS) profile" evidence="6">
    <location>
        <begin position="27"/>
        <end position="440"/>
    </location>
</feature>
<feature type="transmembrane region" description="Helical" evidence="5">
    <location>
        <begin position="118"/>
        <end position="139"/>
    </location>
</feature>
<dbReference type="SUPFAM" id="SSF103473">
    <property type="entry name" value="MFS general substrate transporter"/>
    <property type="match status" value="1"/>
</dbReference>
<reference evidence="8" key="1">
    <citation type="submission" date="2017-02" db="EMBL/GenBank/DDBJ databases">
        <authorList>
            <person name="Varghese N."/>
            <person name="Submissions S."/>
        </authorList>
    </citation>
    <scope>NUCLEOTIDE SEQUENCE [LARGE SCALE GENOMIC DNA]</scope>
    <source>
        <strain evidence="8">UM2</strain>
    </source>
</reference>
<feature type="transmembrane region" description="Helical" evidence="5">
    <location>
        <begin position="414"/>
        <end position="436"/>
    </location>
</feature>
<dbReference type="PANTHER" id="PTHR23508:SF10">
    <property type="entry name" value="CARBOXYLIC ACID TRANSPORTER PROTEIN HOMOLOG"/>
    <property type="match status" value="1"/>
</dbReference>
<dbReference type="GO" id="GO:0046943">
    <property type="term" value="F:carboxylic acid transmembrane transporter activity"/>
    <property type="evidence" value="ECO:0007669"/>
    <property type="project" value="TreeGrafter"/>
</dbReference>
<dbReference type="GO" id="GO:0005886">
    <property type="term" value="C:plasma membrane"/>
    <property type="evidence" value="ECO:0007669"/>
    <property type="project" value="TreeGrafter"/>
</dbReference>
<dbReference type="InterPro" id="IPR020846">
    <property type="entry name" value="MFS_dom"/>
</dbReference>
<evidence type="ECO:0000256" key="4">
    <source>
        <dbReference type="ARBA" id="ARBA00023136"/>
    </source>
</evidence>
<keyword evidence="8" id="KW-1185">Reference proteome</keyword>
<dbReference type="Gene3D" id="1.20.1250.20">
    <property type="entry name" value="MFS general substrate transporter like domains"/>
    <property type="match status" value="1"/>
</dbReference>
<evidence type="ECO:0000313" key="8">
    <source>
        <dbReference type="Proteomes" id="UP000189818"/>
    </source>
</evidence>
<feature type="transmembrane region" description="Helical" evidence="5">
    <location>
        <begin position="301"/>
        <end position="319"/>
    </location>
</feature>
<protein>
    <submittedName>
        <fullName evidence="7">MFS transporter, AAHS family, 4-hydroxybenzoate transporter</fullName>
    </submittedName>
</protein>
<dbReference type="Pfam" id="PF07690">
    <property type="entry name" value="MFS_1"/>
    <property type="match status" value="1"/>
</dbReference>
<sequence>MAGAGSGSVDVDSFLDALRFNRFHLTVLVLCTLLTAIDGYELYVVGWVLPKLAEDFGVPRTAITSAMIAQQVGMLLGAFVIPPLADRFGRPRVLLACYGGMMLSALAIVHTHSLVPFAAWRFVAGLCGTAMVPILVTLASETAPQRLRSTMSTITVSGTMIGALLGAAMQAFVLEPFGWRGAFWIAAAMPAVMLPLIWFLLPESLRSMAARNPEDPRIQPLADRMRAAGDAPVSVHAVARGKETRKRALLSDILGPGQLLKTLLMWAVAISSFVFITAGVWKTTIFKDVVGLNWQQVAAINATNTVAGLAGMMLIGYCIDRLGFKLVMTWTFLLAAVGAVMIGVLAPGAGMFVAVFAMAIFQHGGQAGIAAMAAALYPPSHRATGVGWAYGAGRIASIFAPLFGNFVLGEGFDAVGIFALLAVPLASAGIFSFWLMSLPGTPTITRANLKH</sequence>
<comment type="subcellular location">
    <subcellularLocation>
        <location evidence="1">Membrane</location>
        <topology evidence="1">Multi-pass membrane protein</topology>
    </subcellularLocation>
</comment>
<dbReference type="PROSITE" id="PS50850">
    <property type="entry name" value="MFS"/>
    <property type="match status" value="1"/>
</dbReference>
<evidence type="ECO:0000256" key="5">
    <source>
        <dbReference type="SAM" id="Phobius"/>
    </source>
</evidence>
<evidence type="ECO:0000313" key="7">
    <source>
        <dbReference type="EMBL" id="SKC02580.1"/>
    </source>
</evidence>
<feature type="transmembrane region" description="Helical" evidence="5">
    <location>
        <begin position="61"/>
        <end position="81"/>
    </location>
</feature>
<dbReference type="AlphaFoldDB" id="A0A1T5G2H8"/>
<dbReference type="InterPro" id="IPR036259">
    <property type="entry name" value="MFS_trans_sf"/>
</dbReference>
<keyword evidence="2 5" id="KW-0812">Transmembrane</keyword>
<name>A0A1T5G2H8_9SPHN</name>
<feature type="transmembrane region" description="Helical" evidence="5">
    <location>
        <begin position="326"/>
        <end position="346"/>
    </location>
</feature>
<evidence type="ECO:0000256" key="3">
    <source>
        <dbReference type="ARBA" id="ARBA00022989"/>
    </source>
</evidence>
<dbReference type="RefSeq" id="WP_079650184.1">
    <property type="nucleotide sequence ID" value="NZ_FUYM01000011.1"/>
</dbReference>
<dbReference type="PANTHER" id="PTHR23508">
    <property type="entry name" value="CARBOXYLIC ACID TRANSPORTER PROTEIN HOMOLOG"/>
    <property type="match status" value="1"/>
</dbReference>
<feature type="transmembrane region" description="Helical" evidence="5">
    <location>
        <begin position="388"/>
        <end position="408"/>
    </location>
</feature>
<evidence type="ECO:0000256" key="2">
    <source>
        <dbReference type="ARBA" id="ARBA00022692"/>
    </source>
</evidence>
<feature type="transmembrane region" description="Helical" evidence="5">
    <location>
        <begin position="263"/>
        <end position="281"/>
    </location>
</feature>
<evidence type="ECO:0000259" key="6">
    <source>
        <dbReference type="PROSITE" id="PS50850"/>
    </source>
</evidence>
<feature type="transmembrane region" description="Helical" evidence="5">
    <location>
        <begin position="179"/>
        <end position="201"/>
    </location>
</feature>
<keyword evidence="4 5" id="KW-0472">Membrane</keyword>
<proteinExistence type="predicted"/>
<keyword evidence="3 5" id="KW-1133">Transmembrane helix</keyword>
<dbReference type="Proteomes" id="UP000189818">
    <property type="component" value="Unassembled WGS sequence"/>
</dbReference>
<dbReference type="STRING" id="439228.SAMN06295920_111184"/>
<feature type="transmembrane region" description="Helical" evidence="5">
    <location>
        <begin position="151"/>
        <end position="173"/>
    </location>
</feature>
<feature type="transmembrane region" description="Helical" evidence="5">
    <location>
        <begin position="25"/>
        <end position="49"/>
    </location>
</feature>